<evidence type="ECO:0000313" key="2">
    <source>
        <dbReference type="EnsemblPlants" id="Zm00001eb374940_P001"/>
    </source>
</evidence>
<evidence type="ECO:0000313" key="3">
    <source>
        <dbReference type="Proteomes" id="UP000007305"/>
    </source>
</evidence>
<reference evidence="2" key="2">
    <citation type="submission" date="2019-07" db="EMBL/GenBank/DDBJ databases">
        <authorList>
            <person name="Seetharam A."/>
            <person name="Woodhouse M."/>
            <person name="Cannon E."/>
        </authorList>
    </citation>
    <scope>NUCLEOTIDE SEQUENCE [LARGE SCALE GENOMIC DNA]</scope>
    <source>
        <strain evidence="2">cv. B73</strain>
    </source>
</reference>
<dbReference type="Proteomes" id="UP000007305">
    <property type="component" value="Chromosome 9"/>
</dbReference>
<organism evidence="2 3">
    <name type="scientific">Zea mays</name>
    <name type="common">Maize</name>
    <dbReference type="NCBI Taxonomy" id="4577"/>
    <lineage>
        <taxon>Eukaryota</taxon>
        <taxon>Viridiplantae</taxon>
        <taxon>Streptophyta</taxon>
        <taxon>Embryophyta</taxon>
        <taxon>Tracheophyta</taxon>
        <taxon>Spermatophyta</taxon>
        <taxon>Magnoliopsida</taxon>
        <taxon>Liliopsida</taxon>
        <taxon>Poales</taxon>
        <taxon>Poaceae</taxon>
        <taxon>PACMAD clade</taxon>
        <taxon>Panicoideae</taxon>
        <taxon>Andropogonodae</taxon>
        <taxon>Andropogoneae</taxon>
        <taxon>Tripsacinae</taxon>
        <taxon>Zea</taxon>
    </lineage>
</organism>
<dbReference type="AlphaFoldDB" id="A0A804UIR0"/>
<gene>
    <name evidence="2" type="primary">LOC103637992</name>
</gene>
<name>A0A804UIR0_MAIZE</name>
<dbReference type="Gramene" id="Zm00001eb374940_T001">
    <property type="protein sequence ID" value="Zm00001eb374940_P001"/>
    <property type="gene ID" value="Zm00001eb374940"/>
</dbReference>
<proteinExistence type="predicted"/>
<protein>
    <submittedName>
        <fullName evidence="2">Uncharacterized protein</fullName>
    </submittedName>
</protein>
<sequence>MRAPVGGAGHEVRLDGLLHRREPRHDGEHLPRRLDGERDRPRHVAHPAGAEPGRHAGHGEEQLLHVLAAGGWFLLFVAAAAVHQLLLDVVAVFAATAVGRVAGLRRAAVVGWLRHEQIVEHLEQVRVLADVDRGELVQHLERAELLHEPGDHPREQLAGLAGRRALRLEDPAEEEERDLVLQHEHVAEDEAVRRLPPGVVDEVLHPRRHPPPQGLAVAAAGGGDVALVGRGDRVDLQELEQERAVDEHHPRERLAAEVEVPMVVSADPALEPLELVDEAVEPGPAPEPLLGAPCRRELVALHLVQLGAPVVVGPQRDELGRVGLRLVHLQRLGHVEHGHLDAVVVVVVAPGAALLQRLPDLDHPPDLVEHQRRRPVTAGVVQIGGRHCQCFALLLHVLAVRTYRRCGPITISRSLTDDNKAHLREKLA</sequence>
<keyword evidence="3" id="KW-1185">Reference proteome</keyword>
<dbReference type="InParanoid" id="A0A804UIR0"/>
<reference evidence="3" key="1">
    <citation type="journal article" date="2009" name="Science">
        <title>The B73 maize genome: complexity, diversity, and dynamics.</title>
        <authorList>
            <person name="Schnable P.S."/>
            <person name="Ware D."/>
            <person name="Fulton R.S."/>
            <person name="Stein J.C."/>
            <person name="Wei F."/>
            <person name="Pasternak S."/>
            <person name="Liang C."/>
            <person name="Zhang J."/>
            <person name="Fulton L."/>
            <person name="Graves T.A."/>
            <person name="Minx P."/>
            <person name="Reily A.D."/>
            <person name="Courtney L."/>
            <person name="Kruchowski S.S."/>
            <person name="Tomlinson C."/>
            <person name="Strong C."/>
            <person name="Delehaunty K."/>
            <person name="Fronick C."/>
            <person name="Courtney B."/>
            <person name="Rock S.M."/>
            <person name="Belter E."/>
            <person name="Du F."/>
            <person name="Kim K."/>
            <person name="Abbott R.M."/>
            <person name="Cotton M."/>
            <person name="Levy A."/>
            <person name="Marchetto P."/>
            <person name="Ochoa K."/>
            <person name="Jackson S.M."/>
            <person name="Gillam B."/>
            <person name="Chen W."/>
            <person name="Yan L."/>
            <person name="Higginbotham J."/>
            <person name="Cardenas M."/>
            <person name="Waligorski J."/>
            <person name="Applebaum E."/>
            <person name="Phelps L."/>
            <person name="Falcone J."/>
            <person name="Kanchi K."/>
            <person name="Thane T."/>
            <person name="Scimone A."/>
            <person name="Thane N."/>
            <person name="Henke J."/>
            <person name="Wang T."/>
            <person name="Ruppert J."/>
            <person name="Shah N."/>
            <person name="Rotter K."/>
            <person name="Hodges J."/>
            <person name="Ingenthron E."/>
            <person name="Cordes M."/>
            <person name="Kohlberg S."/>
            <person name="Sgro J."/>
            <person name="Delgado B."/>
            <person name="Mead K."/>
            <person name="Chinwalla A."/>
            <person name="Leonard S."/>
            <person name="Crouse K."/>
            <person name="Collura K."/>
            <person name="Kudrna D."/>
            <person name="Currie J."/>
            <person name="He R."/>
            <person name="Angelova A."/>
            <person name="Rajasekar S."/>
            <person name="Mueller T."/>
            <person name="Lomeli R."/>
            <person name="Scara G."/>
            <person name="Ko A."/>
            <person name="Delaney K."/>
            <person name="Wissotski M."/>
            <person name="Lopez G."/>
            <person name="Campos D."/>
            <person name="Braidotti M."/>
            <person name="Ashley E."/>
            <person name="Golser W."/>
            <person name="Kim H."/>
            <person name="Lee S."/>
            <person name="Lin J."/>
            <person name="Dujmic Z."/>
            <person name="Kim W."/>
            <person name="Talag J."/>
            <person name="Zuccolo A."/>
            <person name="Fan C."/>
            <person name="Sebastian A."/>
            <person name="Kramer M."/>
            <person name="Spiegel L."/>
            <person name="Nascimento L."/>
            <person name="Zutavern T."/>
            <person name="Miller B."/>
            <person name="Ambroise C."/>
            <person name="Muller S."/>
            <person name="Spooner W."/>
            <person name="Narechania A."/>
            <person name="Ren L."/>
            <person name="Wei S."/>
            <person name="Kumari S."/>
            <person name="Faga B."/>
            <person name="Levy M.J."/>
            <person name="McMahan L."/>
            <person name="Van Buren P."/>
            <person name="Vaughn M.W."/>
            <person name="Ying K."/>
            <person name="Yeh C.-T."/>
            <person name="Emrich S.J."/>
            <person name="Jia Y."/>
            <person name="Kalyanaraman A."/>
            <person name="Hsia A.-P."/>
            <person name="Barbazuk W.B."/>
            <person name="Baucom R.S."/>
            <person name="Brutnell T.P."/>
            <person name="Carpita N.C."/>
            <person name="Chaparro C."/>
            <person name="Chia J.-M."/>
            <person name="Deragon J.-M."/>
            <person name="Estill J.C."/>
            <person name="Fu Y."/>
            <person name="Jeddeloh J.A."/>
            <person name="Han Y."/>
            <person name="Lee H."/>
            <person name="Li P."/>
            <person name="Lisch D.R."/>
            <person name="Liu S."/>
            <person name="Liu Z."/>
            <person name="Nagel D.H."/>
            <person name="McCann M.C."/>
            <person name="SanMiguel P."/>
            <person name="Myers A.M."/>
            <person name="Nettleton D."/>
            <person name="Nguyen J."/>
            <person name="Penning B.W."/>
            <person name="Ponnala L."/>
            <person name="Schneider K.L."/>
            <person name="Schwartz D.C."/>
            <person name="Sharma A."/>
            <person name="Soderlund C."/>
            <person name="Springer N.M."/>
            <person name="Sun Q."/>
            <person name="Wang H."/>
            <person name="Waterman M."/>
            <person name="Westerman R."/>
            <person name="Wolfgruber T.K."/>
            <person name="Yang L."/>
            <person name="Yu Y."/>
            <person name="Zhang L."/>
            <person name="Zhou S."/>
            <person name="Zhu Q."/>
            <person name="Bennetzen J.L."/>
            <person name="Dawe R.K."/>
            <person name="Jiang J."/>
            <person name="Jiang N."/>
            <person name="Presting G.G."/>
            <person name="Wessler S.R."/>
            <person name="Aluru S."/>
            <person name="Martienssen R.A."/>
            <person name="Clifton S.W."/>
            <person name="McCombie W.R."/>
            <person name="Wing R.A."/>
            <person name="Wilson R.K."/>
        </authorList>
    </citation>
    <scope>NUCLEOTIDE SEQUENCE [LARGE SCALE GENOMIC DNA]</scope>
    <source>
        <strain evidence="3">cv. B73</strain>
    </source>
</reference>
<feature type="region of interest" description="Disordered" evidence="1">
    <location>
        <begin position="1"/>
        <end position="56"/>
    </location>
</feature>
<feature type="compositionally biased region" description="Basic and acidic residues" evidence="1">
    <location>
        <begin position="10"/>
        <end position="42"/>
    </location>
</feature>
<dbReference type="EnsemblPlants" id="Zm00001eb374940_T001">
    <property type="protein sequence ID" value="Zm00001eb374940_P001"/>
    <property type="gene ID" value="Zm00001eb374940"/>
</dbReference>
<reference evidence="2" key="3">
    <citation type="submission" date="2021-05" db="UniProtKB">
        <authorList>
            <consortium name="EnsemblPlants"/>
        </authorList>
    </citation>
    <scope>IDENTIFICATION</scope>
    <source>
        <strain evidence="2">cv. B73</strain>
    </source>
</reference>
<evidence type="ECO:0000256" key="1">
    <source>
        <dbReference type="SAM" id="MobiDB-lite"/>
    </source>
</evidence>
<accession>A0A804UIR0</accession>